<sequence>MASTNEASLTYLASRLERVGRGESLDAANLVRRVLATDSLLARLSGRQPAIDHPEAEHALFHTIWGHLSNAIDHGDFDDQHRDDVMAMESEMAGRVLKYRLAMGWLAPSAEAPAEFRTIEQFIEQHGAADLPRRHG</sequence>
<evidence type="ECO:0000313" key="1">
    <source>
        <dbReference type="EMBL" id="MDN7934640.1"/>
    </source>
</evidence>
<comment type="caution">
    <text evidence="1">The sequence shown here is derived from an EMBL/GenBank/DDBJ whole genome shotgun (WGS) entry which is preliminary data.</text>
</comment>
<dbReference type="RefSeq" id="WP_301756733.1">
    <property type="nucleotide sequence ID" value="NZ_JAUJSQ010000011.1"/>
</dbReference>
<name>A0ABT8PJ09_9BURK</name>
<evidence type="ECO:0008006" key="3">
    <source>
        <dbReference type="Google" id="ProtNLM"/>
    </source>
</evidence>
<protein>
    <recommendedName>
        <fullName evidence="3">TetR family transcriptional regulator</fullName>
    </recommendedName>
</protein>
<organism evidence="1 2">
    <name type="scientific">Burkholderia metallica</name>
    <dbReference type="NCBI Taxonomy" id="488729"/>
    <lineage>
        <taxon>Bacteria</taxon>
        <taxon>Pseudomonadati</taxon>
        <taxon>Pseudomonadota</taxon>
        <taxon>Betaproteobacteria</taxon>
        <taxon>Burkholderiales</taxon>
        <taxon>Burkholderiaceae</taxon>
        <taxon>Burkholderia</taxon>
        <taxon>Burkholderia cepacia complex</taxon>
    </lineage>
</organism>
<keyword evidence="2" id="KW-1185">Reference proteome</keyword>
<dbReference type="Proteomes" id="UP001171606">
    <property type="component" value="Unassembled WGS sequence"/>
</dbReference>
<evidence type="ECO:0000313" key="2">
    <source>
        <dbReference type="Proteomes" id="UP001171606"/>
    </source>
</evidence>
<proteinExistence type="predicted"/>
<gene>
    <name evidence="1" type="ORF">QZM52_25460</name>
</gene>
<reference evidence="1" key="1">
    <citation type="submission" date="2023-07" db="EMBL/GenBank/DDBJ databases">
        <title>A collection of bacterial strains from the Burkholderia cepacia Research Laboratory and Repository.</title>
        <authorList>
            <person name="Lipuma J."/>
            <person name="Spilker T."/>
            <person name="Caverly L."/>
        </authorList>
    </citation>
    <scope>NUCLEOTIDE SEQUENCE</scope>
    <source>
        <strain evidence="1">AU42020</strain>
    </source>
</reference>
<dbReference type="EMBL" id="JAUJSQ010000011">
    <property type="protein sequence ID" value="MDN7934640.1"/>
    <property type="molecule type" value="Genomic_DNA"/>
</dbReference>
<accession>A0ABT8PJ09</accession>